<dbReference type="AlphaFoldDB" id="V2VJX8"/>
<accession>V2VJX8</accession>
<sequence length="176" mass="19389">MMKFEKLSLVLVLGLLAAGCDSRIDAVNAQMAEIRNQPPLPIEPAPTFEPAPVFNYAAHQLKSPFMPSSLAAELKIMAGKRVYPNLSRQLQPLESYALETLSMKGSMRGQRGEIQALIQTPDGEIERIQRGSYMGLNHGRVINITPTQIDLIEIIPDGREGYVERPRSLVLIGPAP</sequence>
<dbReference type="PROSITE" id="PS51257">
    <property type="entry name" value="PROKAR_LIPOPROTEIN"/>
    <property type="match status" value="1"/>
</dbReference>
<dbReference type="InterPro" id="IPR007446">
    <property type="entry name" value="PilP"/>
</dbReference>
<evidence type="ECO:0008006" key="3">
    <source>
        <dbReference type="Google" id="ProtNLM"/>
    </source>
</evidence>
<dbReference type="HOGENOM" id="CLU_109321_0_0_6"/>
<gene>
    <name evidence="1" type="ORF">P253_01932</name>
</gene>
<organism evidence="1 2">
    <name type="scientific">Acinetobacter indicus CIP 110367</name>
    <dbReference type="NCBI Taxonomy" id="1341679"/>
    <lineage>
        <taxon>Bacteria</taxon>
        <taxon>Pseudomonadati</taxon>
        <taxon>Pseudomonadota</taxon>
        <taxon>Gammaproteobacteria</taxon>
        <taxon>Moraxellales</taxon>
        <taxon>Moraxellaceae</taxon>
        <taxon>Acinetobacter</taxon>
    </lineage>
</organism>
<evidence type="ECO:0000313" key="2">
    <source>
        <dbReference type="Proteomes" id="UP000018415"/>
    </source>
</evidence>
<dbReference type="Gene3D" id="2.30.30.830">
    <property type="match status" value="1"/>
</dbReference>
<dbReference type="Proteomes" id="UP000018415">
    <property type="component" value="Unassembled WGS sequence"/>
</dbReference>
<comment type="caution">
    <text evidence="1">The sequence shown here is derived from an EMBL/GenBank/DDBJ whole genome shotgun (WGS) entry which is preliminary data.</text>
</comment>
<dbReference type="PIRSF" id="PIRSF016481">
    <property type="entry name" value="Pilus_assembly_PilP"/>
    <property type="match status" value="1"/>
</dbReference>
<dbReference type="eggNOG" id="COG3168">
    <property type="taxonomic scope" value="Bacteria"/>
</dbReference>
<dbReference type="EMBL" id="AYET01000004">
    <property type="protein sequence ID" value="ESK47909.1"/>
    <property type="molecule type" value="Genomic_DNA"/>
</dbReference>
<dbReference type="PATRIC" id="fig|1341679.3.peg.1883"/>
<reference evidence="1 2" key="1">
    <citation type="submission" date="2013-10" db="EMBL/GenBank/DDBJ databases">
        <title>The Genome Sequence of Acinetobacter indicus CIP 110367.</title>
        <authorList>
            <consortium name="The Broad Institute Genomics Platform"/>
            <consortium name="The Broad Institute Genome Sequencing Center for Infectious Disease"/>
            <person name="Cerqueira G."/>
            <person name="Feldgarden M."/>
            <person name="Courvalin P."/>
            <person name="Grillot-Courvalin C."/>
            <person name="Clermont D."/>
            <person name="Rocha E."/>
            <person name="Yoon E.-J."/>
            <person name="Nemec A."/>
            <person name="Young S.K."/>
            <person name="Zeng Q."/>
            <person name="Gargeya S."/>
            <person name="Fitzgerald M."/>
            <person name="Abouelleil A."/>
            <person name="Alvarado L."/>
            <person name="Berlin A.M."/>
            <person name="Chapman S.B."/>
            <person name="Gainer-Dewar J."/>
            <person name="Goldberg J."/>
            <person name="Gnerre S."/>
            <person name="Griggs A."/>
            <person name="Gujja S."/>
            <person name="Hansen M."/>
            <person name="Howarth C."/>
            <person name="Imamovic A."/>
            <person name="Ireland A."/>
            <person name="Larimer J."/>
            <person name="McCowan C."/>
            <person name="Murphy C."/>
            <person name="Pearson M."/>
            <person name="Poon T.W."/>
            <person name="Priest M."/>
            <person name="Roberts A."/>
            <person name="Saif S."/>
            <person name="Shea T."/>
            <person name="Sykes S."/>
            <person name="Wortman J."/>
            <person name="Nusbaum C."/>
            <person name="Birren B."/>
        </authorList>
    </citation>
    <scope>NUCLEOTIDE SEQUENCE [LARGE SCALE GENOMIC DNA]</scope>
    <source>
        <strain evidence="1 2">CIP 110367</strain>
    </source>
</reference>
<proteinExistence type="predicted"/>
<protein>
    <recommendedName>
        <fullName evidence="3">Pilus assembly protein PilP</fullName>
    </recommendedName>
</protein>
<keyword evidence="2" id="KW-1185">Reference proteome</keyword>
<evidence type="ECO:0000313" key="1">
    <source>
        <dbReference type="EMBL" id="ESK47909.1"/>
    </source>
</evidence>
<dbReference type="Pfam" id="PF04351">
    <property type="entry name" value="PilP"/>
    <property type="match status" value="1"/>
</dbReference>
<name>V2VJX8_9GAMM</name>